<evidence type="ECO:0000259" key="4">
    <source>
        <dbReference type="Pfam" id="PF10668"/>
    </source>
</evidence>
<protein>
    <submittedName>
        <fullName evidence="5">Terminase small subunit</fullName>
    </submittedName>
</protein>
<dbReference type="GO" id="GO:0051276">
    <property type="term" value="P:chromosome organization"/>
    <property type="evidence" value="ECO:0007669"/>
    <property type="project" value="InterPro"/>
</dbReference>
<proteinExistence type="predicted"/>
<evidence type="ECO:0000313" key="6">
    <source>
        <dbReference type="Proteomes" id="UP000266016"/>
    </source>
</evidence>
<dbReference type="PANTHER" id="PTHR41328:SF3">
    <property type="entry name" value="PBSX PHAGE TERMINASE SMALL SUBUNIT"/>
    <property type="match status" value="1"/>
</dbReference>
<dbReference type="InterPro" id="IPR038713">
    <property type="entry name" value="Terminase_Gp1_N_sf"/>
</dbReference>
<evidence type="ECO:0000256" key="2">
    <source>
        <dbReference type="ARBA" id="ARBA00023219"/>
    </source>
</evidence>
<dbReference type="Pfam" id="PF03592">
    <property type="entry name" value="Terminase_2"/>
    <property type="match status" value="1"/>
</dbReference>
<dbReference type="InterPro" id="IPR018925">
    <property type="entry name" value="XtmA-like_N"/>
</dbReference>
<keyword evidence="2" id="KW-0231">Viral genome packaging</keyword>
<evidence type="ECO:0000256" key="1">
    <source>
        <dbReference type="ARBA" id="ARBA00022612"/>
    </source>
</evidence>
<gene>
    <name evidence="5" type="ORF">D1953_07045</name>
</gene>
<organism evidence="5 6">
    <name type="scientific">Peribacillus asahii</name>
    <dbReference type="NCBI Taxonomy" id="228899"/>
    <lineage>
        <taxon>Bacteria</taxon>
        <taxon>Bacillati</taxon>
        <taxon>Bacillota</taxon>
        <taxon>Bacilli</taxon>
        <taxon>Bacillales</taxon>
        <taxon>Bacillaceae</taxon>
        <taxon>Peribacillus</taxon>
    </lineage>
</organism>
<dbReference type="InterPro" id="IPR052404">
    <property type="entry name" value="SPP1-like_terminase"/>
</dbReference>
<dbReference type="InterPro" id="IPR005335">
    <property type="entry name" value="Terminase_ssu"/>
</dbReference>
<dbReference type="PANTHER" id="PTHR41328">
    <property type="entry name" value="TERMINASE SMALL SUBUNIT-RELATED"/>
    <property type="match status" value="1"/>
</dbReference>
<sequence>MSGMKYKDIAEKYDVSINTVKSWKTRYKWSKDKKGVHTKPKSMHTKKDTRNKESITETKAAVTDDLPLNEDGELTDKQWLFCMYYVKYFNATKAYQKAYECDYFTANANGSRLLVKASIKSEIESMKKEVADGLMLDASAVLQKYIDIALADITDFVEFGKKEVQAMGAFGPLEDEEGNPIMVEVNYVDFQESSMVDGTIITEVKKGKDGVSIKLADKMKALEFLSKYTDLLSDNDRKKLQEEKLKADIAKARSETKGSGNANINVVDFSNLSTEELRAIANSNK</sequence>
<feature type="domain" description="PBSX phage terminase small subunit-like N-terminal" evidence="4">
    <location>
        <begin position="4"/>
        <end position="47"/>
    </location>
</feature>
<comment type="caution">
    <text evidence="5">The sequence shown here is derived from an EMBL/GenBank/DDBJ whole genome shotgun (WGS) entry which is preliminary data.</text>
</comment>
<feature type="region of interest" description="Disordered" evidence="3">
    <location>
        <begin position="34"/>
        <end position="56"/>
    </location>
</feature>
<accession>A0A398BIJ9</accession>
<reference evidence="5 6" key="1">
    <citation type="submission" date="2018-08" db="EMBL/GenBank/DDBJ databases">
        <title>Bacillus jemisoniae sp. nov., Bacillus chryseoplanitiae sp. nov., Bacillus resnikiae sp. nov., and Bacillus frankliniae sp. nov., isolated from Viking spacecraft and associated surfaces.</title>
        <authorList>
            <person name="Seuylemezian A."/>
            <person name="Vaishampayan P."/>
        </authorList>
    </citation>
    <scope>NUCLEOTIDE SEQUENCE [LARGE SCALE GENOMIC DNA]</scope>
    <source>
        <strain evidence="5 6">MA001</strain>
    </source>
</reference>
<dbReference type="EMBL" id="QWVS01000013">
    <property type="protein sequence ID" value="RID87276.1"/>
    <property type="molecule type" value="Genomic_DNA"/>
</dbReference>
<feature type="compositionally biased region" description="Basic and acidic residues" evidence="3">
    <location>
        <begin position="45"/>
        <end position="56"/>
    </location>
</feature>
<dbReference type="Pfam" id="PF10668">
    <property type="entry name" value="Phage_terminase"/>
    <property type="match status" value="1"/>
</dbReference>
<dbReference type="Gene3D" id="1.10.10.1400">
    <property type="entry name" value="Terminase, small subunit, N-terminal DNA-binding domain, HTH motif"/>
    <property type="match status" value="1"/>
</dbReference>
<keyword evidence="1" id="KW-1188">Viral release from host cell</keyword>
<dbReference type="Proteomes" id="UP000266016">
    <property type="component" value="Unassembled WGS sequence"/>
</dbReference>
<evidence type="ECO:0000313" key="5">
    <source>
        <dbReference type="EMBL" id="RID87276.1"/>
    </source>
</evidence>
<name>A0A398BIJ9_9BACI</name>
<evidence type="ECO:0000256" key="3">
    <source>
        <dbReference type="SAM" id="MobiDB-lite"/>
    </source>
</evidence>
<keyword evidence="6" id="KW-1185">Reference proteome</keyword>
<dbReference type="AlphaFoldDB" id="A0A398BIJ9"/>